<evidence type="ECO:0000256" key="1">
    <source>
        <dbReference type="ARBA" id="ARBA00007613"/>
    </source>
</evidence>
<keyword evidence="2" id="KW-0564">Palmitate</keyword>
<dbReference type="NCBIfam" id="TIGR01845">
    <property type="entry name" value="outer_NodT"/>
    <property type="match status" value="1"/>
</dbReference>
<dbReference type="Gene3D" id="2.20.200.10">
    <property type="entry name" value="Outer membrane efflux proteins (OEP)"/>
    <property type="match status" value="1"/>
</dbReference>
<proteinExistence type="inferred from homology"/>
<name>A0ABV5CGJ0_9SPHI</name>
<dbReference type="RefSeq" id="WP_375558190.1">
    <property type="nucleotide sequence ID" value="NZ_JBBVGT010000003.1"/>
</dbReference>
<protein>
    <submittedName>
        <fullName evidence="3">TolC family protein</fullName>
    </submittedName>
</protein>
<gene>
    <name evidence="3" type="ORF">WKR92_12580</name>
</gene>
<dbReference type="Pfam" id="PF02321">
    <property type="entry name" value="OEP"/>
    <property type="match status" value="2"/>
</dbReference>
<keyword evidence="2" id="KW-0449">Lipoprotein</keyword>
<sequence length="464" mass="51514">MSKRILKYGLFFSLIGIVFISSCGVTKEYVKPEMNIDSLYRDIQNSDTNSMAHLSWREVFTDSYLQDLIETGLTNNPDLEIAYLNIQQAEAYFNQSKAAFLPNLNLSAGVDESRLPEAQRFGRGSNITQYNVAASATWEADIWGKLKSSKRAELANLLATTEAARAVKTRLISTIASYYYQLIAMDEQLAITEKTVENWNSTVNTMRALKEAASVTEAAVVQSEAQRYAAEVTIPDLIQAIRETENALSILLGSQPSEISRGSIIHQTLPTSLNIGIPAQLLANRPDVLQAELQFRQQFELANLARTYFYPSVSITGSAGFNSVDISNLLDPASFIASIGAGLTQPIFNRRLNKTRLEVALLQQEVALLNFKTALLNAGREVSDALSLYETSNQKISVRQKQTDALEKAVDYTQELLENDFANYTEVITARQSLLQAELGEVNDHLERLISVVNLYRSLGGGWK</sequence>
<dbReference type="PANTHER" id="PTHR30203">
    <property type="entry name" value="OUTER MEMBRANE CATION EFFLUX PROTEIN"/>
    <property type="match status" value="1"/>
</dbReference>
<dbReference type="Proteomes" id="UP001580928">
    <property type="component" value="Unassembled WGS sequence"/>
</dbReference>
<comment type="subcellular location">
    <subcellularLocation>
        <location evidence="2">Cell membrane</location>
        <topology evidence="2">Lipid-anchor</topology>
    </subcellularLocation>
</comment>
<dbReference type="InterPro" id="IPR003423">
    <property type="entry name" value="OMP_efflux"/>
</dbReference>
<organism evidence="3 4">
    <name type="scientific">Albibacterium profundi</name>
    <dbReference type="NCBI Taxonomy" id="3134906"/>
    <lineage>
        <taxon>Bacteria</taxon>
        <taxon>Pseudomonadati</taxon>
        <taxon>Bacteroidota</taxon>
        <taxon>Sphingobacteriia</taxon>
        <taxon>Sphingobacteriales</taxon>
        <taxon>Sphingobacteriaceae</taxon>
        <taxon>Albibacterium</taxon>
    </lineage>
</organism>
<keyword evidence="4" id="KW-1185">Reference proteome</keyword>
<reference evidence="3 4" key="1">
    <citation type="submission" date="2024-04" db="EMBL/GenBank/DDBJ databases">
        <title>Albibacterium profundi sp. nov., isolated from sediment of the Challenger Deep of Mariana Trench.</title>
        <authorList>
            <person name="Wang Y."/>
        </authorList>
    </citation>
    <scope>NUCLEOTIDE SEQUENCE [LARGE SCALE GENOMIC DNA]</scope>
    <source>
        <strain evidence="3 4">RHL897</strain>
    </source>
</reference>
<dbReference type="Gene3D" id="1.20.1600.10">
    <property type="entry name" value="Outer membrane efflux proteins (OEP)"/>
    <property type="match status" value="1"/>
</dbReference>
<evidence type="ECO:0000256" key="2">
    <source>
        <dbReference type="RuleBase" id="RU362097"/>
    </source>
</evidence>
<dbReference type="PROSITE" id="PS51257">
    <property type="entry name" value="PROKAR_LIPOPROTEIN"/>
    <property type="match status" value="1"/>
</dbReference>
<keyword evidence="2" id="KW-0472">Membrane</keyword>
<keyword evidence="2" id="KW-1134">Transmembrane beta strand</keyword>
<dbReference type="EMBL" id="JBBVGT010000003">
    <property type="protein sequence ID" value="MFB5946662.1"/>
    <property type="molecule type" value="Genomic_DNA"/>
</dbReference>
<keyword evidence="2" id="KW-0812">Transmembrane</keyword>
<dbReference type="SUPFAM" id="SSF56954">
    <property type="entry name" value="Outer membrane efflux proteins (OEP)"/>
    <property type="match status" value="1"/>
</dbReference>
<accession>A0ABV5CGJ0</accession>
<dbReference type="InterPro" id="IPR010131">
    <property type="entry name" value="MdtP/NodT-like"/>
</dbReference>
<dbReference type="PANTHER" id="PTHR30203:SF33">
    <property type="entry name" value="BLR4455 PROTEIN"/>
    <property type="match status" value="1"/>
</dbReference>
<comment type="similarity">
    <text evidence="1 2">Belongs to the outer membrane factor (OMF) (TC 1.B.17) family.</text>
</comment>
<comment type="caution">
    <text evidence="3">The sequence shown here is derived from an EMBL/GenBank/DDBJ whole genome shotgun (WGS) entry which is preliminary data.</text>
</comment>
<evidence type="ECO:0000313" key="3">
    <source>
        <dbReference type="EMBL" id="MFB5946662.1"/>
    </source>
</evidence>
<evidence type="ECO:0000313" key="4">
    <source>
        <dbReference type="Proteomes" id="UP001580928"/>
    </source>
</evidence>